<keyword evidence="4" id="KW-1185">Reference proteome</keyword>
<comment type="caution">
    <text evidence="3">The sequence shown here is derived from an EMBL/GenBank/DDBJ whole genome shotgun (WGS) entry which is preliminary data.</text>
</comment>
<evidence type="ECO:0000256" key="2">
    <source>
        <dbReference type="SAM" id="MobiDB-lite"/>
    </source>
</evidence>
<feature type="region of interest" description="Disordered" evidence="2">
    <location>
        <begin position="60"/>
        <end position="85"/>
    </location>
</feature>
<dbReference type="OrthoDB" id="9898483at2"/>
<feature type="compositionally biased region" description="Basic and acidic residues" evidence="2">
    <location>
        <begin position="60"/>
        <end position="70"/>
    </location>
</feature>
<evidence type="ECO:0000313" key="4">
    <source>
        <dbReference type="Proteomes" id="UP000014127"/>
    </source>
</evidence>
<feature type="coiled-coil region" evidence="1">
    <location>
        <begin position="204"/>
        <end position="273"/>
    </location>
</feature>
<dbReference type="PATRIC" id="fig|1139219.3.peg.233"/>
<dbReference type="AlphaFoldDB" id="S1N986"/>
<sequence>MRLAILGKITNYRFNHLLFESGDQSVKRYDIKPSHIKKVENTNKENQDNQRDKLLERMRAKEKNRAKSEGSKGSSDSIKKDNKKILDQSKQDEIVRLNNQISKLKRELNNCKKEAAIERKKCRIAKSNLKELEKASSERINDVLKEADDIRKQARHELEEATQLLEELQAAGWDRDNDSIKELELRNEAILFLIHERIKNSKYVSKVQNREQNINKKVRNIEKELSDLKDSKIEYQKIVARKDRQFEKLQKEKDSLQARYNKLQKSIHRLKSTNAQDVIPKLIQQLDSRTFRSFNQLNTLFEKYQWTFKYNSQKPSDNKSDVLYGFLEVRKGDALYFHDINNEIMLPITVHKGFKRKDLLIDGMAIQVFRKLENPDSVSLGYCYPIVEKTNSSKKNQKEKTELRAGKEINHPFANEKVQKWAAEISILVVGNKHVKAFVNQLAKYVKSVEYIDAYEKGEKYTFERIRSVDYSFIMLDSVPHTISTFIKTFDPLEKKIQIFKLANEEDGLIRLNYLYWNQEEDEQKI</sequence>
<accession>S1N986</accession>
<reference evidence="3 4" key="1">
    <citation type="submission" date="2013-03" db="EMBL/GenBank/DDBJ databases">
        <title>The Genome Sequence of Enterococcus dispar ATCC_51266 (Illumina only assembly).</title>
        <authorList>
            <consortium name="The Broad Institute Genomics Platform"/>
            <consortium name="The Broad Institute Genome Sequencing Center for Infectious Disease"/>
            <person name="Earl A."/>
            <person name="Russ C."/>
            <person name="Gilmore M."/>
            <person name="Surin D."/>
            <person name="Walker B."/>
            <person name="Young S."/>
            <person name="Zeng Q."/>
            <person name="Gargeya S."/>
            <person name="Fitzgerald M."/>
            <person name="Haas B."/>
            <person name="Abouelleil A."/>
            <person name="Allen A.W."/>
            <person name="Alvarado L."/>
            <person name="Arachchi H.M."/>
            <person name="Berlin A.M."/>
            <person name="Chapman S.B."/>
            <person name="Gainer-Dewar J."/>
            <person name="Goldberg J."/>
            <person name="Griggs A."/>
            <person name="Gujja S."/>
            <person name="Hansen M."/>
            <person name="Howarth C."/>
            <person name="Imamovic A."/>
            <person name="Ireland A."/>
            <person name="Larimer J."/>
            <person name="McCowan C."/>
            <person name="Murphy C."/>
            <person name="Pearson M."/>
            <person name="Poon T.W."/>
            <person name="Priest M."/>
            <person name="Roberts A."/>
            <person name="Saif S."/>
            <person name="Shea T."/>
            <person name="Sisk P."/>
            <person name="Sykes S."/>
            <person name="Wortman J."/>
            <person name="Nusbaum C."/>
            <person name="Birren B."/>
        </authorList>
    </citation>
    <scope>NUCLEOTIDE SEQUENCE [LARGE SCALE GENOMIC DNA]</scope>
    <source>
        <strain evidence="3 4">ATCC 51266</strain>
    </source>
</reference>
<name>S1N986_9ENTE</name>
<protein>
    <submittedName>
        <fullName evidence="3">Uncharacterized protein</fullName>
    </submittedName>
</protein>
<dbReference type="Proteomes" id="UP000014127">
    <property type="component" value="Unassembled WGS sequence"/>
</dbReference>
<evidence type="ECO:0000256" key="1">
    <source>
        <dbReference type="SAM" id="Coils"/>
    </source>
</evidence>
<dbReference type="STRING" id="44009.RV01_GL001549"/>
<gene>
    <name evidence="3" type="ORF">OMK_00239</name>
</gene>
<organism evidence="3 4">
    <name type="scientific">Enterococcus dispar ATCC 51266</name>
    <dbReference type="NCBI Taxonomy" id="1139219"/>
    <lineage>
        <taxon>Bacteria</taxon>
        <taxon>Bacillati</taxon>
        <taxon>Bacillota</taxon>
        <taxon>Bacilli</taxon>
        <taxon>Lactobacillales</taxon>
        <taxon>Enterococcaceae</taxon>
        <taxon>Enterococcus</taxon>
    </lineage>
</organism>
<dbReference type="HOGENOM" id="CLU_539409_0_0_9"/>
<keyword evidence="1" id="KW-0175">Coiled coil</keyword>
<evidence type="ECO:0000313" key="3">
    <source>
        <dbReference type="EMBL" id="EOT43683.1"/>
    </source>
</evidence>
<dbReference type="EMBL" id="AHYR01000002">
    <property type="protein sequence ID" value="EOT43683.1"/>
    <property type="molecule type" value="Genomic_DNA"/>
</dbReference>
<proteinExistence type="predicted"/>